<feature type="region of interest" description="Disordered" evidence="1">
    <location>
        <begin position="24"/>
        <end position="66"/>
    </location>
</feature>
<accession>A0A3P7LQ41</accession>
<evidence type="ECO:0000313" key="3">
    <source>
        <dbReference type="Proteomes" id="UP000281553"/>
    </source>
</evidence>
<dbReference type="Proteomes" id="UP000281553">
    <property type="component" value="Unassembled WGS sequence"/>
</dbReference>
<dbReference type="AlphaFoldDB" id="A0A3P7LQ41"/>
<gene>
    <name evidence="2" type="ORF">DILT_LOCUS7939</name>
</gene>
<organism evidence="2 3">
    <name type="scientific">Dibothriocephalus latus</name>
    <name type="common">Fish tapeworm</name>
    <name type="synonym">Diphyllobothrium latum</name>
    <dbReference type="NCBI Taxonomy" id="60516"/>
    <lineage>
        <taxon>Eukaryota</taxon>
        <taxon>Metazoa</taxon>
        <taxon>Spiralia</taxon>
        <taxon>Lophotrochozoa</taxon>
        <taxon>Platyhelminthes</taxon>
        <taxon>Cestoda</taxon>
        <taxon>Eucestoda</taxon>
        <taxon>Diphyllobothriidea</taxon>
        <taxon>Diphyllobothriidae</taxon>
        <taxon>Dibothriocephalus</taxon>
    </lineage>
</organism>
<feature type="compositionally biased region" description="Polar residues" evidence="1">
    <location>
        <begin position="105"/>
        <end position="115"/>
    </location>
</feature>
<reference evidence="2 3" key="1">
    <citation type="submission" date="2018-11" db="EMBL/GenBank/DDBJ databases">
        <authorList>
            <consortium name="Pathogen Informatics"/>
        </authorList>
    </citation>
    <scope>NUCLEOTIDE SEQUENCE [LARGE SCALE GENOMIC DNA]</scope>
</reference>
<feature type="non-terminal residue" evidence="2">
    <location>
        <position position="115"/>
    </location>
</feature>
<feature type="region of interest" description="Disordered" evidence="1">
    <location>
        <begin position="91"/>
        <end position="115"/>
    </location>
</feature>
<sequence>MHQFYALTPDGLLDVPASITNQNTTAAAGTSSSASTANCSPGAADSSPMGFFKPSEPEPPSQKASVDPAAKFLGEHANLINLDNLITPKPVCPVKSEPPKPSLFDLSSPTSQQSP</sequence>
<proteinExistence type="predicted"/>
<protein>
    <submittedName>
        <fullName evidence="2">Uncharacterized protein</fullName>
    </submittedName>
</protein>
<evidence type="ECO:0000256" key="1">
    <source>
        <dbReference type="SAM" id="MobiDB-lite"/>
    </source>
</evidence>
<name>A0A3P7LQ41_DIBLA</name>
<feature type="compositionally biased region" description="Low complexity" evidence="1">
    <location>
        <begin position="24"/>
        <end position="40"/>
    </location>
</feature>
<keyword evidence="3" id="KW-1185">Reference proteome</keyword>
<dbReference type="EMBL" id="UYRU01053040">
    <property type="protein sequence ID" value="VDN12108.1"/>
    <property type="molecule type" value="Genomic_DNA"/>
</dbReference>
<evidence type="ECO:0000313" key="2">
    <source>
        <dbReference type="EMBL" id="VDN12108.1"/>
    </source>
</evidence>